<dbReference type="AlphaFoldDB" id="A0A974DPU6"/>
<evidence type="ECO:0000313" key="1">
    <source>
        <dbReference type="EMBL" id="OCT94482.1"/>
    </source>
</evidence>
<dbReference type="Proteomes" id="UP000694892">
    <property type="component" value="Chromosome 2L"/>
</dbReference>
<organism evidence="1 2">
    <name type="scientific">Xenopus laevis</name>
    <name type="common">African clawed frog</name>
    <dbReference type="NCBI Taxonomy" id="8355"/>
    <lineage>
        <taxon>Eukaryota</taxon>
        <taxon>Metazoa</taxon>
        <taxon>Chordata</taxon>
        <taxon>Craniata</taxon>
        <taxon>Vertebrata</taxon>
        <taxon>Euteleostomi</taxon>
        <taxon>Amphibia</taxon>
        <taxon>Batrachia</taxon>
        <taxon>Anura</taxon>
        <taxon>Pipoidea</taxon>
        <taxon>Pipidae</taxon>
        <taxon>Xenopodinae</taxon>
        <taxon>Xenopus</taxon>
        <taxon>Xenopus</taxon>
    </lineage>
</organism>
<gene>
    <name evidence="1" type="ORF">XELAEV_18012154mg</name>
</gene>
<protein>
    <submittedName>
        <fullName evidence="1">Uncharacterized protein</fullName>
    </submittedName>
</protein>
<dbReference type="EMBL" id="CM004468">
    <property type="protein sequence ID" value="OCT94482.1"/>
    <property type="molecule type" value="Genomic_DNA"/>
</dbReference>
<name>A0A974DPU6_XENLA</name>
<sequence>MPPGSDWSETRSLSETNAASSLVPFAAVRRKRMHRRGHGSRKGVGAHEAAALVGPQFNTVCYLTTQKVISFPTTGYLQSKDKSMVQAGTPYIATEQGLGN</sequence>
<reference evidence="2" key="1">
    <citation type="journal article" date="2016" name="Nature">
        <title>Genome evolution in the allotetraploid frog Xenopus laevis.</title>
        <authorList>
            <person name="Session A.M."/>
            <person name="Uno Y."/>
            <person name="Kwon T."/>
            <person name="Chapman J.A."/>
            <person name="Toyoda A."/>
            <person name="Takahashi S."/>
            <person name="Fukui A."/>
            <person name="Hikosaka A."/>
            <person name="Suzuki A."/>
            <person name="Kondo M."/>
            <person name="van Heeringen S.J."/>
            <person name="Quigley I."/>
            <person name="Heinz S."/>
            <person name="Ogino H."/>
            <person name="Ochi H."/>
            <person name="Hellsten U."/>
            <person name="Lyons J.B."/>
            <person name="Simakov O."/>
            <person name="Putnam N."/>
            <person name="Stites J."/>
            <person name="Kuroki Y."/>
            <person name="Tanaka T."/>
            <person name="Michiue T."/>
            <person name="Watanabe M."/>
            <person name="Bogdanovic O."/>
            <person name="Lister R."/>
            <person name="Georgiou G."/>
            <person name="Paranjpe S.S."/>
            <person name="van Kruijsbergen I."/>
            <person name="Shu S."/>
            <person name="Carlson J."/>
            <person name="Kinoshita T."/>
            <person name="Ohta Y."/>
            <person name="Mawaribuchi S."/>
            <person name="Jenkins J."/>
            <person name="Grimwood J."/>
            <person name="Schmutz J."/>
            <person name="Mitros T."/>
            <person name="Mozaffari S.V."/>
            <person name="Suzuki Y."/>
            <person name="Haramoto Y."/>
            <person name="Yamamoto T.S."/>
            <person name="Takagi C."/>
            <person name="Heald R."/>
            <person name="Miller K."/>
            <person name="Haudenschild C."/>
            <person name="Kitzman J."/>
            <person name="Nakayama T."/>
            <person name="Izutsu Y."/>
            <person name="Robert J."/>
            <person name="Fortriede J."/>
            <person name="Burns K."/>
            <person name="Lotay V."/>
            <person name="Karimi K."/>
            <person name="Yasuoka Y."/>
            <person name="Dichmann D.S."/>
            <person name="Flajnik M.F."/>
            <person name="Houston D.W."/>
            <person name="Shendure J."/>
            <person name="DuPasquier L."/>
            <person name="Vize P.D."/>
            <person name="Zorn A.M."/>
            <person name="Ito M."/>
            <person name="Marcotte E.M."/>
            <person name="Wallingford J.B."/>
            <person name="Ito Y."/>
            <person name="Asashima M."/>
            <person name="Ueno N."/>
            <person name="Matsuda Y."/>
            <person name="Veenstra G.J."/>
            <person name="Fujiyama A."/>
            <person name="Harland R.M."/>
            <person name="Taira M."/>
            <person name="Rokhsar D.S."/>
        </authorList>
    </citation>
    <scope>NUCLEOTIDE SEQUENCE [LARGE SCALE GENOMIC DNA]</scope>
    <source>
        <strain evidence="2">J</strain>
    </source>
</reference>
<accession>A0A974DPU6</accession>
<evidence type="ECO:0000313" key="2">
    <source>
        <dbReference type="Proteomes" id="UP000694892"/>
    </source>
</evidence>
<proteinExistence type="predicted"/>